<reference evidence="3 4" key="1">
    <citation type="submission" date="2021-06" db="EMBL/GenBank/DDBJ databases">
        <authorList>
            <person name="Palmer J.M."/>
        </authorList>
    </citation>
    <scope>NUCLEOTIDE SEQUENCE [LARGE SCALE GENOMIC DNA]</scope>
    <source>
        <strain evidence="3 4">XR_2019</strain>
        <tissue evidence="3">Muscle</tissue>
    </source>
</reference>
<feature type="chain" id="PRO_5046946779" description="Secreted protein" evidence="2">
    <location>
        <begin position="23"/>
        <end position="142"/>
    </location>
</feature>
<gene>
    <name evidence="3" type="ORF">XENORESO_001416</name>
</gene>
<keyword evidence="1" id="KW-0812">Transmembrane</keyword>
<organism evidence="3 4">
    <name type="scientific">Xenotaenia resolanae</name>
    <dbReference type="NCBI Taxonomy" id="208358"/>
    <lineage>
        <taxon>Eukaryota</taxon>
        <taxon>Metazoa</taxon>
        <taxon>Chordata</taxon>
        <taxon>Craniata</taxon>
        <taxon>Vertebrata</taxon>
        <taxon>Euteleostomi</taxon>
        <taxon>Actinopterygii</taxon>
        <taxon>Neopterygii</taxon>
        <taxon>Teleostei</taxon>
        <taxon>Neoteleostei</taxon>
        <taxon>Acanthomorphata</taxon>
        <taxon>Ovalentaria</taxon>
        <taxon>Atherinomorphae</taxon>
        <taxon>Cyprinodontiformes</taxon>
        <taxon>Goodeidae</taxon>
        <taxon>Xenotaenia</taxon>
    </lineage>
</organism>
<evidence type="ECO:0000313" key="4">
    <source>
        <dbReference type="Proteomes" id="UP001444071"/>
    </source>
</evidence>
<name>A0ABV0X7M8_9TELE</name>
<keyword evidence="1" id="KW-1133">Transmembrane helix</keyword>
<evidence type="ECO:0000256" key="1">
    <source>
        <dbReference type="SAM" id="Phobius"/>
    </source>
</evidence>
<dbReference type="EMBL" id="JAHRIM010091320">
    <property type="protein sequence ID" value="MEQ2277349.1"/>
    <property type="molecule type" value="Genomic_DNA"/>
</dbReference>
<evidence type="ECO:0000313" key="3">
    <source>
        <dbReference type="EMBL" id="MEQ2277349.1"/>
    </source>
</evidence>
<evidence type="ECO:0008006" key="5">
    <source>
        <dbReference type="Google" id="ProtNLM"/>
    </source>
</evidence>
<keyword evidence="2" id="KW-0732">Signal</keyword>
<sequence>MFCKNFLWSDCFIASLFSPFMLFPLPATVSLQSASFGPPALCQSVYKLLCSVHSLLDHYTVISPALPSQLSQFHVQAFFCICSTFLSTSCLPVSFCLFIKPFSFTDQLLSVCIWVLLLKHSDTNKIPRAFGRQTASNIFHHT</sequence>
<evidence type="ECO:0000256" key="2">
    <source>
        <dbReference type="SAM" id="SignalP"/>
    </source>
</evidence>
<feature type="transmembrane region" description="Helical" evidence="1">
    <location>
        <begin position="73"/>
        <end position="99"/>
    </location>
</feature>
<feature type="signal peptide" evidence="2">
    <location>
        <begin position="1"/>
        <end position="22"/>
    </location>
</feature>
<proteinExistence type="predicted"/>
<dbReference type="Proteomes" id="UP001444071">
    <property type="component" value="Unassembled WGS sequence"/>
</dbReference>
<accession>A0ABV0X7M8</accession>
<comment type="caution">
    <text evidence="3">The sequence shown here is derived from an EMBL/GenBank/DDBJ whole genome shotgun (WGS) entry which is preliminary data.</text>
</comment>
<keyword evidence="1" id="KW-0472">Membrane</keyword>
<protein>
    <recommendedName>
        <fullName evidence="5">Secreted protein</fullName>
    </recommendedName>
</protein>
<keyword evidence="4" id="KW-1185">Reference proteome</keyword>